<dbReference type="GO" id="GO:0044614">
    <property type="term" value="C:nuclear pore cytoplasmic filaments"/>
    <property type="evidence" value="ECO:0007669"/>
    <property type="project" value="TreeGrafter"/>
</dbReference>
<dbReference type="GO" id="GO:0000822">
    <property type="term" value="F:inositol hexakisphosphate binding"/>
    <property type="evidence" value="ECO:0007669"/>
    <property type="project" value="TreeGrafter"/>
</dbReference>
<evidence type="ECO:0000256" key="2">
    <source>
        <dbReference type="ARBA" id="ARBA00011056"/>
    </source>
</evidence>
<organism evidence="12 13">
    <name type="scientific">Acaromyces ingoldii</name>
    <dbReference type="NCBI Taxonomy" id="215250"/>
    <lineage>
        <taxon>Eukaryota</taxon>
        <taxon>Fungi</taxon>
        <taxon>Dikarya</taxon>
        <taxon>Basidiomycota</taxon>
        <taxon>Ustilaginomycotina</taxon>
        <taxon>Exobasidiomycetes</taxon>
        <taxon>Exobasidiales</taxon>
        <taxon>Cryptobasidiaceae</taxon>
        <taxon>Acaromyces</taxon>
    </lineage>
</organism>
<dbReference type="GO" id="GO:0031369">
    <property type="term" value="F:translation initiation factor binding"/>
    <property type="evidence" value="ECO:0007669"/>
    <property type="project" value="TreeGrafter"/>
</dbReference>
<accession>A0A316YEY2</accession>
<evidence type="ECO:0000256" key="5">
    <source>
        <dbReference type="ARBA" id="ARBA00022927"/>
    </source>
</evidence>
<feature type="region of interest" description="Disordered" evidence="11">
    <location>
        <begin position="84"/>
        <end position="152"/>
    </location>
</feature>
<keyword evidence="3" id="KW-0813">Transport</keyword>
<sequence length="477" mass="53411">MQARRQRSVSLKPDDTLGDPDRRSAPSSSAATRGGARRDLDDVESLLSSLRLQQDEEEKRDREAFEQRNRKLWDNIEAGIRAAEQVREKEAQEEAARLRAARAAQEEAERRAREQREEEERKIREENEAKEAARRKAEEEARQEEERLKAAERERSLGGATLRLEAKQEYERWWAKMSHIKTDVLPLVSANNEWRKQCFQAKRQITRGVSQLTNSRQEIVRVTESIGNVLTLAKGASPNGEIYTWILNHLSKCLIRQAEQEVAAKQDTAFPLARIVSFLLLQGHAELGDVLMARLTKKCPWVLGYCPVKRGDMDDAAYAKLVGRAGLDEASLQFTSRMCGILAFYAAVAQTDPDSGSPAGQGQGYDKIPPAFRPAALWTWMARSVTPPMTDHALIPALWSTIIEVAGPKLLAIYGKQCAKVWTLLLDVGIRQKKAGFADDETANAARTRLLLLLEDWKKKGGTTVSGATGGREMALP</sequence>
<evidence type="ECO:0000313" key="12">
    <source>
        <dbReference type="EMBL" id="PWN86613.1"/>
    </source>
</evidence>
<dbReference type="RefSeq" id="XP_025373811.1">
    <property type="nucleotide sequence ID" value="XM_025519027.1"/>
</dbReference>
<comment type="similarity">
    <text evidence="2">Belongs to the GLE1 family.</text>
</comment>
<feature type="compositionally biased region" description="Basic and acidic residues" evidence="11">
    <location>
        <begin position="53"/>
        <end position="68"/>
    </location>
</feature>
<feature type="region of interest" description="Disordered" evidence="11">
    <location>
        <begin position="49"/>
        <end position="68"/>
    </location>
</feature>
<reference evidence="12 13" key="1">
    <citation type="journal article" date="2018" name="Mol. Biol. Evol.">
        <title>Broad Genomic Sampling Reveals a Smut Pathogenic Ancestry of the Fungal Clade Ustilaginomycotina.</title>
        <authorList>
            <person name="Kijpornyongpan T."/>
            <person name="Mondo S.J."/>
            <person name="Barry K."/>
            <person name="Sandor L."/>
            <person name="Lee J."/>
            <person name="Lipzen A."/>
            <person name="Pangilinan J."/>
            <person name="LaButti K."/>
            <person name="Hainaut M."/>
            <person name="Henrissat B."/>
            <person name="Grigoriev I.V."/>
            <person name="Spatafora J.W."/>
            <person name="Aime M.C."/>
        </authorList>
    </citation>
    <scope>NUCLEOTIDE SEQUENCE [LARGE SCALE GENOMIC DNA]</scope>
    <source>
        <strain evidence="12 13">MCA 4198</strain>
    </source>
</reference>
<dbReference type="GO" id="GO:0015031">
    <property type="term" value="P:protein transport"/>
    <property type="evidence" value="ECO:0007669"/>
    <property type="project" value="UniProtKB-KW"/>
</dbReference>
<evidence type="ECO:0000256" key="10">
    <source>
        <dbReference type="ARBA" id="ARBA00029983"/>
    </source>
</evidence>
<feature type="compositionally biased region" description="Basic and acidic residues" evidence="11">
    <location>
        <begin position="84"/>
        <end position="97"/>
    </location>
</feature>
<dbReference type="EMBL" id="KZ819644">
    <property type="protein sequence ID" value="PWN86613.1"/>
    <property type="molecule type" value="Genomic_DNA"/>
</dbReference>
<keyword evidence="6" id="KW-0811">Translocation</keyword>
<comment type="subcellular location">
    <subcellularLocation>
        <location evidence="1">Nucleus</location>
        <location evidence="1">Nuclear pore complex</location>
    </subcellularLocation>
</comment>
<dbReference type="FunCoup" id="A0A316YEY2">
    <property type="interactions" value="78"/>
</dbReference>
<evidence type="ECO:0000256" key="11">
    <source>
        <dbReference type="SAM" id="MobiDB-lite"/>
    </source>
</evidence>
<dbReference type="PANTHER" id="PTHR12960:SF0">
    <property type="entry name" value="MRNA EXPORT FACTOR GLE1"/>
    <property type="match status" value="1"/>
</dbReference>
<keyword evidence="4" id="KW-0509">mRNA transport</keyword>
<evidence type="ECO:0000256" key="9">
    <source>
        <dbReference type="ARBA" id="ARBA00026227"/>
    </source>
</evidence>
<dbReference type="GeneID" id="37040943"/>
<gene>
    <name evidence="12" type="ORF">FA10DRAFT_235451</name>
</gene>
<feature type="region of interest" description="Disordered" evidence="11">
    <location>
        <begin position="1"/>
        <end position="42"/>
    </location>
</feature>
<feature type="compositionally biased region" description="Low complexity" evidence="11">
    <location>
        <begin position="25"/>
        <end position="34"/>
    </location>
</feature>
<keyword evidence="7" id="KW-0906">Nuclear pore complex</keyword>
<dbReference type="Pfam" id="PF07817">
    <property type="entry name" value="GLE1"/>
    <property type="match status" value="1"/>
</dbReference>
<evidence type="ECO:0000256" key="7">
    <source>
        <dbReference type="ARBA" id="ARBA00023132"/>
    </source>
</evidence>
<evidence type="ECO:0000256" key="8">
    <source>
        <dbReference type="ARBA" id="ARBA00023242"/>
    </source>
</evidence>
<dbReference type="STRING" id="215250.A0A316YEY2"/>
<keyword evidence="8" id="KW-0539">Nucleus</keyword>
<dbReference type="Gene3D" id="1.25.40.510">
    <property type="entry name" value="GLE1-like"/>
    <property type="match status" value="1"/>
</dbReference>
<feature type="compositionally biased region" description="Basic and acidic residues" evidence="11">
    <location>
        <begin position="12"/>
        <end position="24"/>
    </location>
</feature>
<name>A0A316YEY2_9BASI</name>
<keyword evidence="13" id="KW-1185">Reference proteome</keyword>
<dbReference type="Proteomes" id="UP000245768">
    <property type="component" value="Unassembled WGS sequence"/>
</dbReference>
<dbReference type="GO" id="GO:0016973">
    <property type="term" value="P:poly(A)+ mRNA export from nucleus"/>
    <property type="evidence" value="ECO:0007669"/>
    <property type="project" value="InterPro"/>
</dbReference>
<evidence type="ECO:0000313" key="13">
    <source>
        <dbReference type="Proteomes" id="UP000245768"/>
    </source>
</evidence>
<evidence type="ECO:0000256" key="6">
    <source>
        <dbReference type="ARBA" id="ARBA00023010"/>
    </source>
</evidence>
<evidence type="ECO:0000256" key="1">
    <source>
        <dbReference type="ARBA" id="ARBA00004567"/>
    </source>
</evidence>
<evidence type="ECO:0000256" key="4">
    <source>
        <dbReference type="ARBA" id="ARBA00022816"/>
    </source>
</evidence>
<protein>
    <recommendedName>
        <fullName evidence="9">mRNA export factor GLE1</fullName>
    </recommendedName>
    <alternativeName>
        <fullName evidence="10">Nucleoporin GLE1</fullName>
    </alternativeName>
</protein>
<dbReference type="InterPro" id="IPR038506">
    <property type="entry name" value="GLE1-like_sf"/>
</dbReference>
<evidence type="ECO:0000256" key="3">
    <source>
        <dbReference type="ARBA" id="ARBA00022448"/>
    </source>
</evidence>
<dbReference type="OrthoDB" id="420884at2759"/>
<dbReference type="InParanoid" id="A0A316YEY2"/>
<dbReference type="GO" id="GO:0005543">
    <property type="term" value="F:phospholipid binding"/>
    <property type="evidence" value="ECO:0007669"/>
    <property type="project" value="TreeGrafter"/>
</dbReference>
<proteinExistence type="inferred from homology"/>
<dbReference type="AlphaFoldDB" id="A0A316YEY2"/>
<dbReference type="GO" id="GO:0005737">
    <property type="term" value="C:cytoplasm"/>
    <property type="evidence" value="ECO:0007669"/>
    <property type="project" value="TreeGrafter"/>
</dbReference>
<dbReference type="PANTHER" id="PTHR12960">
    <property type="entry name" value="GLE-1-RELATED"/>
    <property type="match status" value="1"/>
</dbReference>
<feature type="compositionally biased region" description="Basic and acidic residues" evidence="11">
    <location>
        <begin position="104"/>
        <end position="152"/>
    </location>
</feature>
<dbReference type="InterPro" id="IPR012476">
    <property type="entry name" value="GLE1"/>
</dbReference>
<keyword evidence="5" id="KW-0653">Protein transport</keyword>